<evidence type="ECO:0000313" key="1">
    <source>
        <dbReference type="EMBL" id="CAG6494222.1"/>
    </source>
</evidence>
<dbReference type="AlphaFoldDB" id="A0A8D8CIV7"/>
<dbReference type="EMBL" id="HBUE01124895">
    <property type="protein sequence ID" value="CAG6494222.1"/>
    <property type="molecule type" value="Transcribed_RNA"/>
</dbReference>
<sequence>MRVCLVHSVQRRSGGGADFGTSGPTPPKVLNFRRGELRNSGGLRIGGGPIASRMVLREACSRRCSSRMASMKRSFRVGWDSSIVMTLSCEGGLTISTPLASRMPCSSAGVSKARILLLVSFFWLDGSCLTRTTFVSRLRSFSASEK</sequence>
<proteinExistence type="predicted"/>
<dbReference type="EMBL" id="HBUE01310893">
    <property type="protein sequence ID" value="CAG6583232.1"/>
    <property type="molecule type" value="Transcribed_RNA"/>
</dbReference>
<dbReference type="EMBL" id="HBUE01204636">
    <property type="protein sequence ID" value="CAG6531376.1"/>
    <property type="molecule type" value="Transcribed_RNA"/>
</dbReference>
<dbReference type="EMBL" id="HBUE01124896">
    <property type="protein sequence ID" value="CAG6494226.1"/>
    <property type="molecule type" value="Transcribed_RNA"/>
</dbReference>
<accession>A0A8D8CIV7</accession>
<dbReference type="EMBL" id="HBUE01204637">
    <property type="protein sequence ID" value="CAG6531379.1"/>
    <property type="molecule type" value="Transcribed_RNA"/>
</dbReference>
<reference evidence="1" key="1">
    <citation type="submission" date="2021-05" db="EMBL/GenBank/DDBJ databases">
        <authorList>
            <person name="Alioto T."/>
            <person name="Alioto T."/>
            <person name="Gomez Garrido J."/>
        </authorList>
    </citation>
    <scope>NUCLEOTIDE SEQUENCE</scope>
</reference>
<dbReference type="EMBL" id="HBUE01310894">
    <property type="protein sequence ID" value="CAG6583235.1"/>
    <property type="molecule type" value="Transcribed_RNA"/>
</dbReference>
<protein>
    <submittedName>
        <fullName evidence="1">(northern house mosquito) hypothetical protein</fullName>
    </submittedName>
</protein>
<organism evidence="1">
    <name type="scientific">Culex pipiens</name>
    <name type="common">House mosquito</name>
    <dbReference type="NCBI Taxonomy" id="7175"/>
    <lineage>
        <taxon>Eukaryota</taxon>
        <taxon>Metazoa</taxon>
        <taxon>Ecdysozoa</taxon>
        <taxon>Arthropoda</taxon>
        <taxon>Hexapoda</taxon>
        <taxon>Insecta</taxon>
        <taxon>Pterygota</taxon>
        <taxon>Neoptera</taxon>
        <taxon>Endopterygota</taxon>
        <taxon>Diptera</taxon>
        <taxon>Nematocera</taxon>
        <taxon>Culicoidea</taxon>
        <taxon>Culicidae</taxon>
        <taxon>Culicinae</taxon>
        <taxon>Culicini</taxon>
        <taxon>Culex</taxon>
        <taxon>Culex</taxon>
    </lineage>
</organism>
<name>A0A8D8CIV7_CULPI</name>